<dbReference type="KEGG" id="hlr:HALLA_21305"/>
<gene>
    <name evidence="2" type="ORF">HALLA_21305</name>
</gene>
<dbReference type="OrthoDB" id="205803at2157"/>
<feature type="transmembrane region" description="Helical" evidence="1">
    <location>
        <begin position="51"/>
        <end position="74"/>
    </location>
</feature>
<keyword evidence="1" id="KW-1133">Transmembrane helix</keyword>
<dbReference type="HOGENOM" id="CLU_1048085_0_0_2"/>
<dbReference type="EMBL" id="CP007059">
    <property type="protein sequence ID" value="AHG02446.1"/>
    <property type="molecule type" value="Genomic_DNA"/>
</dbReference>
<organism evidence="2 3">
    <name type="scientific">Halostagnicola larsenii XH-48</name>
    <dbReference type="NCBI Taxonomy" id="797299"/>
    <lineage>
        <taxon>Archaea</taxon>
        <taxon>Methanobacteriati</taxon>
        <taxon>Methanobacteriota</taxon>
        <taxon>Stenosarchaea group</taxon>
        <taxon>Halobacteria</taxon>
        <taxon>Halobacteriales</taxon>
        <taxon>Natrialbaceae</taxon>
        <taxon>Halostagnicola</taxon>
    </lineage>
</organism>
<feature type="transmembrane region" description="Helical" evidence="1">
    <location>
        <begin position="124"/>
        <end position="144"/>
    </location>
</feature>
<dbReference type="GeneID" id="25147762"/>
<dbReference type="PANTHER" id="PTHR31272:SF9">
    <property type="entry name" value="BLL1027 PROTEIN"/>
    <property type="match status" value="1"/>
</dbReference>
<feature type="transmembrane region" description="Helical" evidence="1">
    <location>
        <begin position="156"/>
        <end position="189"/>
    </location>
</feature>
<feature type="transmembrane region" description="Helical" evidence="1">
    <location>
        <begin position="201"/>
        <end position="220"/>
    </location>
</feature>
<reference evidence="2 3" key="1">
    <citation type="submission" date="2014-01" db="EMBL/GenBank/DDBJ databases">
        <authorList>
            <consortium name="DOE Joint Genome Institute"/>
            <person name="Anderson I."/>
            <person name="Huntemann M."/>
            <person name="Han J."/>
            <person name="Chen A."/>
            <person name="Kyrpides N."/>
            <person name="Mavromatis K."/>
            <person name="Markowitz V."/>
            <person name="Palaniappan K."/>
            <person name="Ivanova N."/>
            <person name="Schaumberg A."/>
            <person name="Pati A."/>
            <person name="Liolios K."/>
            <person name="Nordberg H.P."/>
            <person name="Cantor M.N."/>
            <person name="Hua S.X."/>
            <person name="Woyke T."/>
        </authorList>
    </citation>
    <scope>NUCLEOTIDE SEQUENCE [LARGE SCALE GENOMIC DNA]</scope>
    <source>
        <strain evidence="2 3">XH-48</strain>
        <plasmid evidence="3">3</plasmid>
    </source>
</reference>
<geneLocation type="plasmid" evidence="3">
    <name>3</name>
</geneLocation>
<dbReference type="PATRIC" id="fig|797299.3.peg.4118"/>
<feature type="transmembrane region" description="Helical" evidence="1">
    <location>
        <begin position="80"/>
        <end position="104"/>
    </location>
</feature>
<dbReference type="RefSeq" id="WP_049955216.1">
    <property type="nucleotide sequence ID" value="NZ_CP007059.1"/>
</dbReference>
<keyword evidence="1" id="KW-0472">Membrane</keyword>
<feature type="transmembrane region" description="Helical" evidence="1">
    <location>
        <begin position="6"/>
        <end position="30"/>
    </location>
</feature>
<keyword evidence="1" id="KW-0812">Transmembrane</keyword>
<evidence type="ECO:0000313" key="2">
    <source>
        <dbReference type="EMBL" id="AHG02446.1"/>
    </source>
</evidence>
<evidence type="ECO:0000256" key="1">
    <source>
        <dbReference type="SAM" id="Phobius"/>
    </source>
</evidence>
<sequence length="223" mass="22718">MIDPALVSLIGFSLIAGVTTFFSPCAYPLLPGYVGFYVNQTDGRGSSLRGSVLRGFVAGLGVLGTFAGLFGAAYWVGQNILGGLTILEPAVGVVLVVFGLLVVFDMAPSLSVALPKRPTGLTGFGIFGAGYALAAAGCVAPVFLGVVTQAMTMDVLPAMLIVASYVGIIVVLMVALTVATGVGLVANAGWIANHTKAIERLAGAVMIIAGLGQIYLALFVNTY</sequence>
<evidence type="ECO:0000313" key="3">
    <source>
        <dbReference type="Proteomes" id="UP000019024"/>
    </source>
</evidence>
<dbReference type="AlphaFoldDB" id="W0JV48"/>
<proteinExistence type="predicted"/>
<keyword evidence="2" id="KW-0614">Plasmid</keyword>
<protein>
    <submittedName>
        <fullName evidence="2">Cytochrome C biogenesis protein</fullName>
    </submittedName>
</protein>
<accession>W0JV48</accession>
<dbReference type="Proteomes" id="UP000019024">
    <property type="component" value="Plasmid unnamed4"/>
</dbReference>
<dbReference type="eggNOG" id="arCOG04522">
    <property type="taxonomic scope" value="Archaea"/>
</dbReference>
<dbReference type="PANTHER" id="PTHR31272">
    <property type="entry name" value="CYTOCHROME C-TYPE BIOGENESIS PROTEIN HI_1454-RELATED"/>
    <property type="match status" value="1"/>
</dbReference>
<name>W0JV48_9EURY</name>
<dbReference type="InterPro" id="IPR051790">
    <property type="entry name" value="Cytochrome_c-biogenesis_DsbD"/>
</dbReference>
<keyword evidence="3" id="KW-1185">Reference proteome</keyword>